<reference evidence="1" key="1">
    <citation type="submission" date="2017-05" db="EMBL/GenBank/DDBJ databases">
        <title>Polyphasic characterization of four soil-derived phenanthrene-degrading Acidovorax strains and proposal of Acidovorax phenanthrenivorans sp. nov.</title>
        <authorList>
            <person name="Singleton D."/>
            <person name="Lee J."/>
            <person name="Dickey A.N."/>
            <person name="Stroud A."/>
            <person name="Scholl E.H."/>
            <person name="Wright F.A."/>
            <person name="Aitken M.D."/>
        </authorList>
    </citation>
    <scope>NUCLEOTIDE SEQUENCE</scope>
    <source>
        <strain evidence="1">P4</strain>
        <plasmid evidence="1">pACP4.4</plasmid>
    </source>
</reference>
<sequence length="72" mass="7580">MPRAHVPTIAEVLADPAASHWMKDALRSALTRDPVDVANDAAFLCALLDKRADAAMEAGRAAVAATAPQVER</sequence>
<dbReference type="AlphaFoldDB" id="A0A240UKS3"/>
<proteinExistence type="predicted"/>
<dbReference type="KEGG" id="acis:CBP35_21365"/>
<accession>A0A240UKS3</accession>
<evidence type="ECO:0000313" key="1">
    <source>
        <dbReference type="EMBL" id="ART61620.1"/>
    </source>
</evidence>
<organism evidence="1 2">
    <name type="scientific">Acidovorax carolinensis</name>
    <dbReference type="NCBI Taxonomy" id="553814"/>
    <lineage>
        <taxon>Bacteria</taxon>
        <taxon>Pseudomonadati</taxon>
        <taxon>Pseudomonadota</taxon>
        <taxon>Betaproteobacteria</taxon>
        <taxon>Burkholderiales</taxon>
        <taxon>Comamonadaceae</taxon>
        <taxon>Acidovorax</taxon>
    </lineage>
</organism>
<evidence type="ECO:0000313" key="2">
    <source>
        <dbReference type="Proteomes" id="UP000194440"/>
    </source>
</evidence>
<keyword evidence="1" id="KW-0614">Plasmid</keyword>
<keyword evidence="2" id="KW-1185">Reference proteome</keyword>
<dbReference type="EMBL" id="CP021370">
    <property type="protein sequence ID" value="ART61620.1"/>
    <property type="molecule type" value="Genomic_DNA"/>
</dbReference>
<protein>
    <submittedName>
        <fullName evidence="1">Uncharacterized protein</fullName>
    </submittedName>
</protein>
<dbReference type="Proteomes" id="UP000194440">
    <property type="component" value="Plasmid pACP4.4"/>
</dbReference>
<dbReference type="KEGG" id="acip:CBP36_21925"/>
<gene>
    <name evidence="1" type="ORF">CBP36_21925</name>
</gene>
<dbReference type="OrthoDB" id="9133899at2"/>
<geneLocation type="plasmid" evidence="1 2">
    <name>pACP4.4</name>
</geneLocation>
<dbReference type="RefSeq" id="WP_063599739.1">
    <property type="nucleotide sequence ID" value="NZ_CP021365.1"/>
</dbReference>
<name>A0A240UKS3_9BURK</name>